<dbReference type="SUPFAM" id="SSF53474">
    <property type="entry name" value="alpha/beta-Hydrolases"/>
    <property type="match status" value="1"/>
</dbReference>
<dbReference type="OrthoDB" id="448051at2759"/>
<evidence type="ECO:0000313" key="7">
    <source>
        <dbReference type="RefSeq" id="XP_010912360.1"/>
    </source>
</evidence>
<dbReference type="Proteomes" id="UP000504607">
    <property type="component" value="Chromosome 2"/>
</dbReference>
<dbReference type="InterPro" id="IPR029058">
    <property type="entry name" value="AB_hydrolase_fold"/>
</dbReference>
<evidence type="ECO:0000313" key="8">
    <source>
        <dbReference type="RefSeq" id="XP_010912362.1"/>
    </source>
</evidence>
<proteinExistence type="inferred from homology"/>
<dbReference type="GO" id="GO:0016298">
    <property type="term" value="F:lipase activity"/>
    <property type="evidence" value="ECO:0007669"/>
    <property type="project" value="InterPro"/>
</dbReference>
<evidence type="ECO:0000256" key="2">
    <source>
        <dbReference type="ARBA" id="ARBA00008300"/>
    </source>
</evidence>
<dbReference type="GO" id="GO:0005811">
    <property type="term" value="C:lipid droplet"/>
    <property type="evidence" value="ECO:0007669"/>
    <property type="project" value="UniProtKB-SubCell"/>
</dbReference>
<keyword evidence="3" id="KW-0551">Lipid droplet</keyword>
<organism evidence="5 8">
    <name type="scientific">Elaeis guineensis var. tenera</name>
    <name type="common">Oil palm</name>
    <dbReference type="NCBI Taxonomy" id="51953"/>
    <lineage>
        <taxon>Eukaryota</taxon>
        <taxon>Viridiplantae</taxon>
        <taxon>Streptophyta</taxon>
        <taxon>Embryophyta</taxon>
        <taxon>Tracheophyta</taxon>
        <taxon>Spermatophyta</taxon>
        <taxon>Magnoliopsida</taxon>
        <taxon>Liliopsida</taxon>
        <taxon>Arecaceae</taxon>
        <taxon>Arecoideae</taxon>
        <taxon>Cocoseae</taxon>
        <taxon>Elaeidinae</taxon>
        <taxon>Elaeis</taxon>
    </lineage>
</organism>
<keyword evidence="5" id="KW-1185">Reference proteome</keyword>
<dbReference type="PANTHER" id="PTHR13390:SF0">
    <property type="entry name" value="LIPID DROPLET-ASSOCIATED HYDROLASE"/>
    <property type="match status" value="1"/>
</dbReference>
<reference evidence="6 7" key="1">
    <citation type="submission" date="2025-04" db="UniProtKB">
        <authorList>
            <consortium name="RefSeq"/>
        </authorList>
    </citation>
    <scope>IDENTIFICATION</scope>
</reference>
<dbReference type="RefSeq" id="XP_010912359.1">
    <property type="nucleotide sequence ID" value="XM_010914057.2"/>
</dbReference>
<dbReference type="RefSeq" id="XP_010912362.1">
    <property type="nucleotide sequence ID" value="XM_010914060.3"/>
</dbReference>
<evidence type="ECO:0000256" key="1">
    <source>
        <dbReference type="ARBA" id="ARBA00004502"/>
    </source>
</evidence>
<dbReference type="GO" id="GO:0019915">
    <property type="term" value="P:lipid storage"/>
    <property type="evidence" value="ECO:0007669"/>
    <property type="project" value="InterPro"/>
</dbReference>
<dbReference type="InterPro" id="IPR019363">
    <property type="entry name" value="LDAH"/>
</dbReference>
<evidence type="ECO:0000256" key="3">
    <source>
        <dbReference type="ARBA" id="ARBA00022677"/>
    </source>
</evidence>
<gene>
    <name evidence="6 7 8" type="primary">LOC105038297</name>
</gene>
<dbReference type="FunFam" id="3.40.50.1820:FF:000267">
    <property type="entry name" value="Alpha/beta-Hydrolases superfamily protein"/>
    <property type="match status" value="1"/>
</dbReference>
<dbReference type="KEGG" id="egu:105038297"/>
<dbReference type="Gene3D" id="3.40.50.1820">
    <property type="entry name" value="alpha/beta hydrolase"/>
    <property type="match status" value="1"/>
</dbReference>
<dbReference type="AlphaFoldDB" id="A0A6I9QQF7"/>
<dbReference type="RefSeq" id="XP_010912360.1">
    <property type="nucleotide sequence ID" value="XM_010914058.2"/>
</dbReference>
<keyword evidence="4 6" id="KW-0378">Hydrolase</keyword>
<dbReference type="Pfam" id="PF10230">
    <property type="entry name" value="LIDHydrolase"/>
    <property type="match status" value="1"/>
</dbReference>
<evidence type="ECO:0000313" key="5">
    <source>
        <dbReference type="Proteomes" id="UP000504607"/>
    </source>
</evidence>
<accession>A0A6I9QQF7</accession>
<dbReference type="PANTHER" id="PTHR13390">
    <property type="entry name" value="LIPASE"/>
    <property type="match status" value="1"/>
</dbReference>
<comment type="subcellular location">
    <subcellularLocation>
        <location evidence="1">Lipid droplet</location>
    </subcellularLocation>
</comment>
<dbReference type="GeneID" id="105038297"/>
<sequence>MPSPCSPFSSYSIVRSAARPTRLTFGKKQESRCSSIFRGDFTPRCIGSMERVALSSSFGRKQATNGICIVSSFSTELLELHSEDPSLHILVIPGNPGIVSYYKDFAEALYELLEGQASITAIGHISHSRKDWENGRMFSLQEQINHKVDFIEQELQNSELPIVLVGHSIGSYISLEIFKKLPQQVKCVIGLYPFLSLNRNSRKQSMIGMIAGSSILSAAISSFTGFLGSFPMSVTNAIVRRSLGQSWSATAVDVTCSHLIQYHTMRNVLFMAMTEFKKLAEEPDWEFMKKKQNQIALLFGIDDHWGPLSLFEEVSRQVPGIALSIEREGHTHSYCCTEAGSAWVARHVADLIKNQISN</sequence>
<evidence type="ECO:0000256" key="4">
    <source>
        <dbReference type="ARBA" id="ARBA00022801"/>
    </source>
</evidence>
<name>A0A6I9QQF7_ELAGV</name>
<comment type="similarity">
    <text evidence="2">Belongs to the AB hydrolase superfamily. LDAH family.</text>
</comment>
<protein>
    <submittedName>
        <fullName evidence="6 7">Lipid droplet-associated hydrolase isoform X1</fullName>
    </submittedName>
</protein>
<evidence type="ECO:0000313" key="6">
    <source>
        <dbReference type="RefSeq" id="XP_010912359.1"/>
    </source>
</evidence>